<dbReference type="AlphaFoldDB" id="A0A9P7AL36"/>
<dbReference type="Proteomes" id="UP000807769">
    <property type="component" value="Unassembled WGS sequence"/>
</dbReference>
<keyword evidence="1" id="KW-0812">Transmembrane</keyword>
<accession>A0A9P7AL36</accession>
<comment type="caution">
    <text evidence="2">The sequence shown here is derived from an EMBL/GenBank/DDBJ whole genome shotgun (WGS) entry which is preliminary data.</text>
</comment>
<gene>
    <name evidence="2" type="ORF">BJ212DRAFT_886546</name>
</gene>
<reference evidence="2" key="1">
    <citation type="journal article" date="2020" name="New Phytol.">
        <title>Comparative genomics reveals dynamic genome evolution in host specialist ectomycorrhizal fungi.</title>
        <authorList>
            <person name="Lofgren L.A."/>
            <person name="Nguyen N.H."/>
            <person name="Vilgalys R."/>
            <person name="Ruytinx J."/>
            <person name="Liao H.L."/>
            <person name="Branco S."/>
            <person name="Kuo A."/>
            <person name="LaButti K."/>
            <person name="Lipzen A."/>
            <person name="Andreopoulos W."/>
            <person name="Pangilinan J."/>
            <person name="Riley R."/>
            <person name="Hundley H."/>
            <person name="Na H."/>
            <person name="Barry K."/>
            <person name="Grigoriev I.V."/>
            <person name="Stajich J.E."/>
            <person name="Kennedy P.G."/>
        </authorList>
    </citation>
    <scope>NUCLEOTIDE SEQUENCE</scope>
    <source>
        <strain evidence="2">MN1</strain>
    </source>
</reference>
<dbReference type="RefSeq" id="XP_041184851.1">
    <property type="nucleotide sequence ID" value="XM_041344273.1"/>
</dbReference>
<evidence type="ECO:0000256" key="1">
    <source>
        <dbReference type="SAM" id="Phobius"/>
    </source>
</evidence>
<dbReference type="PROSITE" id="PS51257">
    <property type="entry name" value="PROKAR_LIPOPROTEIN"/>
    <property type="match status" value="1"/>
</dbReference>
<keyword evidence="1" id="KW-0472">Membrane</keyword>
<feature type="transmembrane region" description="Helical" evidence="1">
    <location>
        <begin position="41"/>
        <end position="61"/>
    </location>
</feature>
<keyword evidence="1" id="KW-1133">Transmembrane helix</keyword>
<evidence type="ECO:0000313" key="3">
    <source>
        <dbReference type="Proteomes" id="UP000807769"/>
    </source>
</evidence>
<keyword evidence="3" id="KW-1185">Reference proteome</keyword>
<proteinExistence type="predicted"/>
<sequence length="120" mass="13023">MSIVPSRWFCVGNSASSCIILFLTVYAHLRTTSSADCSARRISHLHALCISAVIFCTCLIAEPGASLQYLFGELVLGLDFVTFSPATRTNSNVCLGNVHILCSCYFVYGTINIMISYGVL</sequence>
<feature type="transmembrane region" description="Helical" evidence="1">
    <location>
        <begin position="6"/>
        <end position="29"/>
    </location>
</feature>
<protein>
    <submittedName>
        <fullName evidence="2">Uncharacterized protein</fullName>
    </submittedName>
</protein>
<name>A0A9P7AL36_9AGAM</name>
<dbReference type="GeneID" id="64638289"/>
<evidence type="ECO:0000313" key="2">
    <source>
        <dbReference type="EMBL" id="KAG1791649.1"/>
    </source>
</evidence>
<organism evidence="2 3">
    <name type="scientific">Suillus subaureus</name>
    <dbReference type="NCBI Taxonomy" id="48587"/>
    <lineage>
        <taxon>Eukaryota</taxon>
        <taxon>Fungi</taxon>
        <taxon>Dikarya</taxon>
        <taxon>Basidiomycota</taxon>
        <taxon>Agaricomycotina</taxon>
        <taxon>Agaricomycetes</taxon>
        <taxon>Agaricomycetidae</taxon>
        <taxon>Boletales</taxon>
        <taxon>Suillineae</taxon>
        <taxon>Suillaceae</taxon>
        <taxon>Suillus</taxon>
    </lineage>
</organism>
<feature type="transmembrane region" description="Helical" evidence="1">
    <location>
        <begin position="98"/>
        <end position="119"/>
    </location>
</feature>
<dbReference type="EMBL" id="JABBWG010000563">
    <property type="protein sequence ID" value="KAG1791649.1"/>
    <property type="molecule type" value="Genomic_DNA"/>
</dbReference>
<dbReference type="OrthoDB" id="10562471at2759"/>